<name>A0A699Q119_TANCI</name>
<gene>
    <name evidence="1" type="ORF">Tci_829178</name>
</gene>
<reference evidence="1" key="1">
    <citation type="journal article" date="2019" name="Sci. Rep.">
        <title>Draft genome of Tanacetum cinerariifolium, the natural source of mosquito coil.</title>
        <authorList>
            <person name="Yamashiro T."/>
            <person name="Shiraishi A."/>
            <person name="Satake H."/>
            <person name="Nakayama K."/>
        </authorList>
    </citation>
    <scope>NUCLEOTIDE SEQUENCE</scope>
</reference>
<evidence type="ECO:0000313" key="1">
    <source>
        <dbReference type="EMBL" id="GFC57208.1"/>
    </source>
</evidence>
<proteinExistence type="predicted"/>
<sequence>LNRTMDTTINQQVAMDEALVPHAKRLKIRRRNFCLLSDIKSKKSTLQLVYDVLRVCPFFKAFLVITDVLEIYMQEFWATATVHHHAIRFKMDNKKHIVNLESFRDMLHICLRVHGQYFVEPLFEEEILAFICFLGHSAAIRKLTDVNINKLYHPWRSFSSIINKCLTGKSSGYDSLRLSQAQILQQSTKLLRVLVSGYQLDSGEHVVIPDIVPVHLVPPWNERIL</sequence>
<organism evidence="1">
    <name type="scientific">Tanacetum cinerariifolium</name>
    <name type="common">Dalmatian daisy</name>
    <name type="synonym">Chrysanthemum cinerariifolium</name>
    <dbReference type="NCBI Taxonomy" id="118510"/>
    <lineage>
        <taxon>Eukaryota</taxon>
        <taxon>Viridiplantae</taxon>
        <taxon>Streptophyta</taxon>
        <taxon>Embryophyta</taxon>
        <taxon>Tracheophyta</taxon>
        <taxon>Spermatophyta</taxon>
        <taxon>Magnoliopsida</taxon>
        <taxon>eudicotyledons</taxon>
        <taxon>Gunneridae</taxon>
        <taxon>Pentapetalae</taxon>
        <taxon>asterids</taxon>
        <taxon>campanulids</taxon>
        <taxon>Asterales</taxon>
        <taxon>Asteraceae</taxon>
        <taxon>Asteroideae</taxon>
        <taxon>Anthemideae</taxon>
        <taxon>Anthemidinae</taxon>
        <taxon>Tanacetum</taxon>
    </lineage>
</organism>
<feature type="non-terminal residue" evidence="1">
    <location>
        <position position="1"/>
    </location>
</feature>
<comment type="caution">
    <text evidence="1">The sequence shown here is derived from an EMBL/GenBank/DDBJ whole genome shotgun (WGS) entry which is preliminary data.</text>
</comment>
<protein>
    <submittedName>
        <fullName evidence="1">Uncharacterized protein</fullName>
    </submittedName>
</protein>
<accession>A0A699Q119</accession>
<dbReference type="AlphaFoldDB" id="A0A699Q119"/>
<dbReference type="EMBL" id="BKCJ010972699">
    <property type="protein sequence ID" value="GFC57208.1"/>
    <property type="molecule type" value="Genomic_DNA"/>
</dbReference>